<dbReference type="FunFam" id="1.20.1640.10:FF:000024">
    <property type="entry name" value="Multifunctional fusion protein"/>
    <property type="match status" value="1"/>
</dbReference>
<evidence type="ECO:0000259" key="15">
    <source>
        <dbReference type="Pfam" id="PF21760"/>
    </source>
</evidence>
<organism evidence="16 17">
    <name type="scientific">Gracilibacillus orientalis</name>
    <dbReference type="NCBI Taxonomy" id="334253"/>
    <lineage>
        <taxon>Bacteria</taxon>
        <taxon>Bacillati</taxon>
        <taxon>Bacillota</taxon>
        <taxon>Bacilli</taxon>
        <taxon>Bacillales</taxon>
        <taxon>Bacillaceae</taxon>
        <taxon>Gracilibacillus</taxon>
    </lineage>
</organism>
<accession>A0A1I4MNZ5</accession>
<dbReference type="NCBIfam" id="TIGR01129">
    <property type="entry name" value="secD"/>
    <property type="match status" value="1"/>
</dbReference>
<evidence type="ECO:0000256" key="6">
    <source>
        <dbReference type="ARBA" id="ARBA00022989"/>
    </source>
</evidence>
<feature type="transmembrane region" description="Helical" evidence="12">
    <location>
        <begin position="622"/>
        <end position="643"/>
    </location>
</feature>
<dbReference type="AlphaFoldDB" id="A0A1I4MNZ5"/>
<evidence type="ECO:0000256" key="7">
    <source>
        <dbReference type="ARBA" id="ARBA00023010"/>
    </source>
</evidence>
<dbReference type="InterPro" id="IPR022646">
    <property type="entry name" value="SecD/SecF_CS"/>
</dbReference>
<keyword evidence="6 12" id="KW-1133">Transmembrane helix</keyword>
<dbReference type="Gene3D" id="3.30.70.3400">
    <property type="match status" value="1"/>
</dbReference>
<comment type="subunit">
    <text evidence="13">Forms a complex with SecD. Part of the essential Sec protein translocation apparatus which comprises SecA, SecYEG and auxiliary proteins SecDF. Other proteins may also be involved.</text>
</comment>
<feature type="transmembrane region" description="Helical" evidence="12">
    <location>
        <begin position="259"/>
        <end position="276"/>
    </location>
</feature>
<evidence type="ECO:0000256" key="12">
    <source>
        <dbReference type="HAMAP-Rule" id="MF_01463"/>
    </source>
</evidence>
<dbReference type="InterPro" id="IPR055344">
    <property type="entry name" value="SecD_SecF_C_bact"/>
</dbReference>
<dbReference type="GO" id="GO:0065002">
    <property type="term" value="P:intracellular protein transmembrane transport"/>
    <property type="evidence" value="ECO:0007669"/>
    <property type="project" value="UniProtKB-UniRule"/>
</dbReference>
<evidence type="ECO:0000313" key="17">
    <source>
        <dbReference type="Proteomes" id="UP000198565"/>
    </source>
</evidence>
<dbReference type="NCBIfam" id="NF009581">
    <property type="entry name" value="PRK13024.1-1"/>
    <property type="match status" value="1"/>
</dbReference>
<dbReference type="InterPro" id="IPR005791">
    <property type="entry name" value="SecD"/>
</dbReference>
<feature type="transmembrane region" description="Helical" evidence="12">
    <location>
        <begin position="456"/>
        <end position="476"/>
    </location>
</feature>
<dbReference type="Gene3D" id="3.30.1360.200">
    <property type="match status" value="1"/>
</dbReference>
<keyword evidence="3 12" id="KW-1003">Cell membrane</keyword>
<comment type="caution">
    <text evidence="12">Lacks conserved residue(s) required for the propagation of feature annotation.</text>
</comment>
<feature type="transmembrane region" description="Helical" evidence="12">
    <location>
        <begin position="595"/>
        <end position="616"/>
    </location>
</feature>
<feature type="transmembrane region" description="Helical" evidence="12">
    <location>
        <begin position="702"/>
        <end position="728"/>
    </location>
</feature>
<feature type="transmembrane region" description="Helical" evidence="12">
    <location>
        <begin position="283"/>
        <end position="303"/>
    </location>
</feature>
<comment type="subcellular location">
    <subcellularLocation>
        <location evidence="1 12">Cell membrane</location>
        <topology evidence="1 12">Multi-pass membrane protein</topology>
    </subcellularLocation>
</comment>
<gene>
    <name evidence="12" type="primary">secD</name>
    <name evidence="13" type="synonym">secF</name>
    <name evidence="16" type="ORF">SAMN04487943_1071</name>
</gene>
<dbReference type="EMBL" id="FOTR01000007">
    <property type="protein sequence ID" value="SFM04984.1"/>
    <property type="molecule type" value="Genomic_DNA"/>
</dbReference>
<feature type="transmembrane region" description="Helical" evidence="12">
    <location>
        <begin position="354"/>
        <end position="375"/>
    </location>
</feature>
<dbReference type="FunFam" id="1.20.1640.10:FF:000004">
    <property type="entry name" value="Protein translocase subunit SecD"/>
    <property type="match status" value="1"/>
</dbReference>
<keyword evidence="17" id="KW-1185">Reference proteome</keyword>
<dbReference type="STRING" id="334253.SAMN04487943_1071"/>
<comment type="similarity">
    <text evidence="10">In the C-terminal section; belongs to the SecD/SecF family. SecF subfamily.</text>
</comment>
<dbReference type="HAMAP" id="MF_01463_B">
    <property type="entry name" value="SecD_B"/>
    <property type="match status" value="1"/>
</dbReference>
<dbReference type="PRINTS" id="PR01755">
    <property type="entry name" value="SECFTRNLCASE"/>
</dbReference>
<comment type="similarity">
    <text evidence="12">Belongs to the SecD/SecF family. SecD subfamily.</text>
</comment>
<comment type="subunit">
    <text evidence="12">Forms a complex with SecF. Part of the essential Sec protein translocation apparatus which comprises SecA, SecYEG and auxiliary proteins SecDF. Other proteins may also be involved.</text>
</comment>
<evidence type="ECO:0000256" key="1">
    <source>
        <dbReference type="ARBA" id="ARBA00004651"/>
    </source>
</evidence>
<dbReference type="RefSeq" id="WP_091484092.1">
    <property type="nucleotide sequence ID" value="NZ_FOTR01000007.1"/>
</dbReference>
<name>A0A1I4MNZ5_9BACI</name>
<dbReference type="InterPro" id="IPR048631">
    <property type="entry name" value="SecD_1st"/>
</dbReference>
<dbReference type="NCBIfam" id="TIGR00916">
    <property type="entry name" value="2A0604s01"/>
    <property type="match status" value="2"/>
</dbReference>
<dbReference type="SUPFAM" id="SSF82866">
    <property type="entry name" value="Multidrug efflux transporter AcrB transmembrane domain"/>
    <property type="match status" value="2"/>
</dbReference>
<feature type="transmembrane region" description="Helical" evidence="12">
    <location>
        <begin position="387"/>
        <end position="411"/>
    </location>
</feature>
<feature type="domain" description="Protein export membrane protein SecD/SecF C-terminal" evidence="14">
    <location>
        <begin position="238"/>
        <end position="402"/>
    </location>
</feature>
<evidence type="ECO:0000256" key="11">
    <source>
        <dbReference type="ARBA" id="ARBA00061053"/>
    </source>
</evidence>
<evidence type="ECO:0000256" key="8">
    <source>
        <dbReference type="ARBA" id="ARBA00023136"/>
    </source>
</evidence>
<dbReference type="InterPro" id="IPR005665">
    <property type="entry name" value="SecF_bac"/>
</dbReference>
<evidence type="ECO:0000256" key="4">
    <source>
        <dbReference type="ARBA" id="ARBA00022692"/>
    </source>
</evidence>
<dbReference type="InterPro" id="IPR022645">
    <property type="entry name" value="SecD/SecF_bac"/>
</dbReference>
<dbReference type="Pfam" id="PF21760">
    <property type="entry name" value="SecD_1st"/>
    <property type="match status" value="1"/>
</dbReference>
<evidence type="ECO:0000256" key="9">
    <source>
        <dbReference type="ARBA" id="ARBA00059018"/>
    </source>
</evidence>
<evidence type="ECO:0000256" key="10">
    <source>
        <dbReference type="ARBA" id="ARBA00060856"/>
    </source>
</evidence>
<dbReference type="Pfam" id="PF07549">
    <property type="entry name" value="Sec_GG"/>
    <property type="match status" value="1"/>
</dbReference>
<evidence type="ECO:0000256" key="2">
    <source>
        <dbReference type="ARBA" id="ARBA00022448"/>
    </source>
</evidence>
<keyword evidence="2 12" id="KW-0813">Transport</keyword>
<protein>
    <recommendedName>
        <fullName evidence="12 13">Multifunctional fusion protein</fullName>
    </recommendedName>
    <domain>
        <recommendedName>
            <fullName evidence="12">Protein translocase subunit SecD</fullName>
        </recommendedName>
    </domain>
    <domain>
        <recommendedName>
            <fullName evidence="13">Protein-export membrane protein SecF</fullName>
        </recommendedName>
    </domain>
</protein>
<dbReference type="Pfam" id="PF02355">
    <property type="entry name" value="SecD_SecF_C"/>
    <property type="match status" value="2"/>
</dbReference>
<proteinExistence type="inferred from homology"/>
<dbReference type="PANTHER" id="PTHR30081:SF1">
    <property type="entry name" value="PROTEIN TRANSLOCASE SUBUNIT SECD"/>
    <property type="match status" value="1"/>
</dbReference>
<evidence type="ECO:0000259" key="14">
    <source>
        <dbReference type="Pfam" id="PF02355"/>
    </source>
</evidence>
<dbReference type="InterPro" id="IPR022813">
    <property type="entry name" value="SecD/SecF_arch_bac"/>
</dbReference>
<reference evidence="17" key="1">
    <citation type="submission" date="2016-10" db="EMBL/GenBank/DDBJ databases">
        <authorList>
            <person name="Varghese N."/>
            <person name="Submissions S."/>
        </authorList>
    </citation>
    <scope>NUCLEOTIDE SEQUENCE [LARGE SCALE GENOMIC DNA]</scope>
    <source>
        <strain evidence="17">CGMCC 1.4250</strain>
    </source>
</reference>
<feature type="transmembrane region" description="Helical" evidence="12">
    <location>
        <begin position="309"/>
        <end position="333"/>
    </location>
</feature>
<keyword evidence="7 12" id="KW-0811">Translocation</keyword>
<dbReference type="HAMAP" id="MF_01464_B">
    <property type="entry name" value="SecF_B"/>
    <property type="match status" value="1"/>
</dbReference>
<feature type="domain" description="Protein export membrane protein SecD/SecF C-terminal" evidence="14">
    <location>
        <begin position="552"/>
        <end position="729"/>
    </location>
</feature>
<dbReference type="GO" id="GO:0006605">
    <property type="term" value="P:protein targeting"/>
    <property type="evidence" value="ECO:0007669"/>
    <property type="project" value="UniProtKB-UniRule"/>
</dbReference>
<comment type="function">
    <text evidence="9 12">Part of the Sec protein translocase complex. Interacts with the SecYEG preprotein conducting channel. SecDF uses the proton motive force (PMF) to complete protein translocation after the ATP-dependent function of SecA.</text>
</comment>
<dbReference type="GO" id="GO:0005886">
    <property type="term" value="C:plasma membrane"/>
    <property type="evidence" value="ECO:0007669"/>
    <property type="project" value="UniProtKB-SubCell"/>
</dbReference>
<comment type="similarity">
    <text evidence="11">In the N-terminal section; belongs to the SecD/SecF family. SecD subfamily.</text>
</comment>
<comment type="similarity">
    <text evidence="13">Belongs to the SecD/SecF family. SecF subfamily.</text>
</comment>
<dbReference type="OrthoDB" id="9805019at2"/>
<feature type="domain" description="Protein translocase subunit SecDF P1" evidence="15">
    <location>
        <begin position="62"/>
        <end position="120"/>
    </location>
</feature>
<dbReference type="NCBIfam" id="TIGR00966">
    <property type="entry name" value="transloc_SecF"/>
    <property type="match status" value="1"/>
</dbReference>
<evidence type="ECO:0000313" key="16">
    <source>
        <dbReference type="EMBL" id="SFM04984.1"/>
    </source>
</evidence>
<dbReference type="Gene3D" id="1.20.1640.10">
    <property type="entry name" value="Multidrug efflux transporter AcrB transmembrane domain"/>
    <property type="match status" value="2"/>
</dbReference>
<evidence type="ECO:0000256" key="5">
    <source>
        <dbReference type="ARBA" id="ARBA00022927"/>
    </source>
</evidence>
<dbReference type="PANTHER" id="PTHR30081">
    <property type="entry name" value="PROTEIN-EXPORT MEMBRANE PROTEIN SEC"/>
    <property type="match status" value="1"/>
</dbReference>
<evidence type="ECO:0000256" key="13">
    <source>
        <dbReference type="HAMAP-Rule" id="MF_01464"/>
    </source>
</evidence>
<dbReference type="GO" id="GO:0043952">
    <property type="term" value="P:protein transport by the Sec complex"/>
    <property type="evidence" value="ECO:0007669"/>
    <property type="project" value="UniProtKB-UniRule"/>
</dbReference>
<feature type="transmembrane region" description="Helical" evidence="12">
    <location>
        <begin position="678"/>
        <end position="696"/>
    </location>
</feature>
<sequence length="751" mass="83218">MVKRGRLVAFFLIVLVLGATIGTTYSDIANKIKLGLDLQGGFEVLYDVEPIGDEEVTRSVLESTVSTLERRVNAIGISEPSFNIEEPNRIRVQLAGVEDQDEAREMLATTAELSFRDVNDKKYLDGSDIKEGSAEQDFDPETNQPIVTVQFKDPDRFGDTTKEIRENPELTDQVVIWMDYEEGDTYEEENLKEDSKVISAPTFEQVLRTTDIMIRGDFTIESADRLADLLNAGSLPVDLEEEYSNSVGAQFGQQALDKTVFASILGVLLVFIYMIFYYRFPGVIAAITLSIYVYLVLLVFQLMNGVLTLPGIAALVLGVGMAVDANIITYERIKEEIKEGKSIKAAFKAGNQHSLSTIFDANITTLIAASVLFIFGTSSVKGFATLLIISIVLSFITAVFGSRLFLGFWVYSNILNKRPGWFGVKQNQILDINSSEEVKPTFFGKQFDFVKHRKKFFRISIGLIVIGIACLALFRLNLGIDFTAGSRVEVLADQTLTAEEIEEGFEALDLEVSAPIVLSGDNQNIAVARFSDELSQDKVSEVRSHFEEKYGSQPTVNTVSNVVGKELAKNAVLAVLYASIGIIIYVTIRFEFFSALTAILALLHDAFFIVALFSITRLEFDITIIAAILTIVGYSINDTIVTFDRIRENLKKKKKIKSIAELAKIVNHSLMQTLARSINTVLTVIFAALMLLIFGANAITNFSFALVVGLIAGTYSSLFIAAQIWLVWRGKSINDKPITYTEKKHNDGPQV</sequence>
<evidence type="ECO:0000256" key="3">
    <source>
        <dbReference type="ARBA" id="ARBA00022475"/>
    </source>
</evidence>
<keyword evidence="8 12" id="KW-0472">Membrane</keyword>
<dbReference type="GO" id="GO:0015450">
    <property type="term" value="F:protein-transporting ATPase activity"/>
    <property type="evidence" value="ECO:0007669"/>
    <property type="project" value="InterPro"/>
</dbReference>
<dbReference type="Proteomes" id="UP000198565">
    <property type="component" value="Unassembled WGS sequence"/>
</dbReference>
<feature type="transmembrane region" description="Helical" evidence="12">
    <location>
        <begin position="571"/>
        <end position="588"/>
    </location>
</feature>
<dbReference type="InterPro" id="IPR048634">
    <property type="entry name" value="SecD_SecF_C"/>
</dbReference>
<keyword evidence="4 12" id="KW-0812">Transmembrane</keyword>
<keyword evidence="5 12" id="KW-0653">Protein transport</keyword>